<dbReference type="InterPro" id="IPR000873">
    <property type="entry name" value="AMP-dep_synth/lig_dom"/>
</dbReference>
<dbReference type="Gene3D" id="3.30.300.30">
    <property type="match status" value="1"/>
</dbReference>
<dbReference type="Proteomes" id="UP000823616">
    <property type="component" value="Unassembled WGS sequence"/>
</dbReference>
<dbReference type="Gene3D" id="3.40.50.12780">
    <property type="entry name" value="N-terminal domain of ligase-like"/>
    <property type="match status" value="1"/>
</dbReference>
<dbReference type="AlphaFoldDB" id="A0A9D9ELR6"/>
<accession>A0A9D9ELR6</accession>
<dbReference type="SUPFAM" id="SSF56801">
    <property type="entry name" value="Acetyl-CoA synthetase-like"/>
    <property type="match status" value="1"/>
</dbReference>
<dbReference type="Pfam" id="PF00501">
    <property type="entry name" value="AMP-binding"/>
    <property type="match status" value="1"/>
</dbReference>
<reference evidence="2" key="1">
    <citation type="submission" date="2020-10" db="EMBL/GenBank/DDBJ databases">
        <authorList>
            <person name="Gilroy R."/>
        </authorList>
    </citation>
    <scope>NUCLEOTIDE SEQUENCE</scope>
    <source>
        <strain evidence="2">B3-4054</strain>
    </source>
</reference>
<proteinExistence type="predicted"/>
<dbReference type="InterPro" id="IPR042099">
    <property type="entry name" value="ANL_N_sf"/>
</dbReference>
<dbReference type="PANTHER" id="PTHR43767:SF1">
    <property type="entry name" value="NONRIBOSOMAL PEPTIDE SYNTHASE PES1 (EUROFUNG)-RELATED"/>
    <property type="match status" value="1"/>
</dbReference>
<dbReference type="InterPro" id="IPR050237">
    <property type="entry name" value="ATP-dep_AMP-bd_enzyme"/>
</dbReference>
<sequence>MHSDKPWEFLDEWRGRFFTGEWPTVPEMFRISAARFPDRNCLTVFEPDRITLSYREALERTETLAAWLVEHGVQKGDRVAVSGRNSPEWAVAYLAAMTAGAVAVPVDFALRVEEIQNLLSVSEPKFFFIDEDRLDSFASFREGVLPLTGRQPEHSVYRLLPEDKTRALEKIIPPEEEDLAAILFTSGTMGNPKGVMLTHRNLVSDCYIAQSNMNIFHTDVFYALLPIHHAYTMLAVFIEALSVGAEIVFGKSMAVTKMMHELREGRITMLLGVPLLFNKLLAGILKGIRAKGPLVSGFVRFLMHLSYAIKKLFGVNPGKRLLKSVLDKASLSSLRIAISGGGALAPSVFRAFNELGIDFVQGYGLTETSPIITLNPTFDFRVESVGRDFYPNMEIRILDPDEKGVGEIVVKGPMVMKGYYKMPEETRAMFTGDGWLKTGDLGRMDKDRYVYLCGRAKNMIVTGGGKNVYPEEIENEFQLFYDDIEQITVCGYITDPAAKSEGVEAKIYPADDLFKRLNVGRGMPGSEEAVRGVIEPIVEKVNRTLQPYQRISKITLLEEPLEMTTTKKVKRFAANSEAVQ</sequence>
<evidence type="ECO:0000313" key="3">
    <source>
        <dbReference type="Proteomes" id="UP000823616"/>
    </source>
</evidence>
<dbReference type="EMBL" id="JADIMS010000055">
    <property type="protein sequence ID" value="MBO8450147.1"/>
    <property type="molecule type" value="Genomic_DNA"/>
</dbReference>
<organism evidence="2 3">
    <name type="scientific">Candidatus Avitreponema avistercoris</name>
    <dbReference type="NCBI Taxonomy" id="2840705"/>
    <lineage>
        <taxon>Bacteria</taxon>
        <taxon>Pseudomonadati</taxon>
        <taxon>Spirochaetota</taxon>
        <taxon>Spirochaetia</taxon>
        <taxon>Spirochaetales</taxon>
        <taxon>Candidatus Avitreponema</taxon>
    </lineage>
</organism>
<reference evidence="2" key="2">
    <citation type="journal article" date="2021" name="PeerJ">
        <title>Extensive microbial diversity within the chicken gut microbiome revealed by metagenomics and culture.</title>
        <authorList>
            <person name="Gilroy R."/>
            <person name="Ravi A."/>
            <person name="Getino M."/>
            <person name="Pursley I."/>
            <person name="Horton D.L."/>
            <person name="Alikhan N.F."/>
            <person name="Baker D."/>
            <person name="Gharbi K."/>
            <person name="Hall N."/>
            <person name="Watson M."/>
            <person name="Adriaenssens E.M."/>
            <person name="Foster-Nyarko E."/>
            <person name="Jarju S."/>
            <person name="Secka A."/>
            <person name="Antonio M."/>
            <person name="Oren A."/>
            <person name="Chaudhuri R.R."/>
            <person name="La Ragione R."/>
            <person name="Hildebrand F."/>
            <person name="Pallen M.J."/>
        </authorList>
    </citation>
    <scope>NUCLEOTIDE SEQUENCE</scope>
    <source>
        <strain evidence="2">B3-4054</strain>
    </source>
</reference>
<feature type="domain" description="AMP-dependent synthetase/ligase" evidence="1">
    <location>
        <begin position="30"/>
        <end position="420"/>
    </location>
</feature>
<protein>
    <submittedName>
        <fullName evidence="2">AMP-binding protein</fullName>
    </submittedName>
</protein>
<dbReference type="InterPro" id="IPR045851">
    <property type="entry name" value="AMP-bd_C_sf"/>
</dbReference>
<gene>
    <name evidence="2" type="ORF">IAA96_03475</name>
</gene>
<evidence type="ECO:0000313" key="2">
    <source>
        <dbReference type="EMBL" id="MBO8450147.1"/>
    </source>
</evidence>
<dbReference type="GO" id="GO:0016878">
    <property type="term" value="F:acid-thiol ligase activity"/>
    <property type="evidence" value="ECO:0007669"/>
    <property type="project" value="UniProtKB-ARBA"/>
</dbReference>
<name>A0A9D9ELR6_9SPIR</name>
<comment type="caution">
    <text evidence="2">The sequence shown here is derived from an EMBL/GenBank/DDBJ whole genome shotgun (WGS) entry which is preliminary data.</text>
</comment>
<dbReference type="PANTHER" id="PTHR43767">
    <property type="entry name" value="LONG-CHAIN-FATTY-ACID--COA LIGASE"/>
    <property type="match status" value="1"/>
</dbReference>
<evidence type="ECO:0000259" key="1">
    <source>
        <dbReference type="Pfam" id="PF00501"/>
    </source>
</evidence>